<keyword evidence="9 15" id="KW-0067">ATP-binding</keyword>
<evidence type="ECO:0000256" key="9">
    <source>
        <dbReference type="ARBA" id="ARBA00022840"/>
    </source>
</evidence>
<evidence type="ECO:0000256" key="10">
    <source>
        <dbReference type="ARBA" id="ARBA00031529"/>
    </source>
</evidence>
<keyword evidence="6 15" id="KW-0169">Cobalamin biosynthesis</keyword>
<evidence type="ECO:0000256" key="6">
    <source>
        <dbReference type="ARBA" id="ARBA00022573"/>
    </source>
</evidence>
<comment type="similarity">
    <text evidence="2 15">Belongs to the Cob(I)alamin adenosyltransferase family.</text>
</comment>
<comment type="subunit">
    <text evidence="3">Homotrimer.</text>
</comment>
<evidence type="ECO:0000256" key="11">
    <source>
        <dbReference type="ARBA" id="ARBA00033334"/>
    </source>
</evidence>
<dbReference type="InterPro" id="IPR016030">
    <property type="entry name" value="CblAdoTrfase-like"/>
</dbReference>
<dbReference type="PANTHER" id="PTHR12213:SF0">
    <property type="entry name" value="CORRINOID ADENOSYLTRANSFERASE MMAB"/>
    <property type="match status" value="1"/>
</dbReference>
<evidence type="ECO:0000256" key="15">
    <source>
        <dbReference type="RuleBase" id="RU366026"/>
    </source>
</evidence>
<evidence type="ECO:0000313" key="17">
    <source>
        <dbReference type="EMBL" id="NMP23679.1"/>
    </source>
</evidence>
<evidence type="ECO:0000256" key="4">
    <source>
        <dbReference type="ARBA" id="ARBA00012454"/>
    </source>
</evidence>
<accession>A0A7Y0L860</accession>
<evidence type="ECO:0000256" key="12">
    <source>
        <dbReference type="ARBA" id="ARBA00033354"/>
    </source>
</evidence>
<evidence type="ECO:0000256" key="2">
    <source>
        <dbReference type="ARBA" id="ARBA00007487"/>
    </source>
</evidence>
<dbReference type="GO" id="GO:0009236">
    <property type="term" value="P:cobalamin biosynthetic process"/>
    <property type="evidence" value="ECO:0007669"/>
    <property type="project" value="UniProtKB-UniRule"/>
</dbReference>
<feature type="domain" description="Cobalamin adenosyltransferase-like" evidence="16">
    <location>
        <begin position="3"/>
        <end position="169"/>
    </location>
</feature>
<keyword evidence="7 15" id="KW-0808">Transferase</keyword>
<dbReference type="InterPro" id="IPR029499">
    <property type="entry name" value="PduO-typ"/>
</dbReference>
<comment type="caution">
    <text evidence="17">The sequence shown here is derived from an EMBL/GenBank/DDBJ whole genome shotgun (WGS) entry which is preliminary data.</text>
</comment>
<dbReference type="RefSeq" id="WP_169101169.1">
    <property type="nucleotide sequence ID" value="NZ_JABBVZ010000061.1"/>
</dbReference>
<dbReference type="Proteomes" id="UP000533476">
    <property type="component" value="Unassembled WGS sequence"/>
</dbReference>
<proteinExistence type="inferred from homology"/>
<gene>
    <name evidence="17" type="ORF">HIJ39_15150</name>
</gene>
<dbReference type="Pfam" id="PF01923">
    <property type="entry name" value="Cob_adeno_trans"/>
    <property type="match status" value="1"/>
</dbReference>
<evidence type="ECO:0000256" key="14">
    <source>
        <dbReference type="ARBA" id="ARBA00048692"/>
    </source>
</evidence>
<dbReference type="InterPro" id="IPR036451">
    <property type="entry name" value="CblAdoTrfase-like_sf"/>
</dbReference>
<evidence type="ECO:0000256" key="1">
    <source>
        <dbReference type="ARBA" id="ARBA00005121"/>
    </source>
</evidence>
<evidence type="ECO:0000256" key="13">
    <source>
        <dbReference type="ARBA" id="ARBA00048555"/>
    </source>
</evidence>
<dbReference type="EMBL" id="JABBVZ010000061">
    <property type="protein sequence ID" value="NMP23679.1"/>
    <property type="molecule type" value="Genomic_DNA"/>
</dbReference>
<dbReference type="UniPathway" id="UPA00148">
    <property type="reaction ID" value="UER00233"/>
</dbReference>
<evidence type="ECO:0000259" key="16">
    <source>
        <dbReference type="Pfam" id="PF01923"/>
    </source>
</evidence>
<evidence type="ECO:0000256" key="7">
    <source>
        <dbReference type="ARBA" id="ARBA00022679"/>
    </source>
</evidence>
<evidence type="ECO:0000256" key="3">
    <source>
        <dbReference type="ARBA" id="ARBA00011233"/>
    </source>
</evidence>
<dbReference type="EC" id="2.5.1.17" evidence="4 15"/>
<keyword evidence="8 15" id="KW-0547">Nucleotide-binding</keyword>
<evidence type="ECO:0000256" key="5">
    <source>
        <dbReference type="ARBA" id="ARBA00020963"/>
    </source>
</evidence>
<comment type="pathway">
    <text evidence="1 15">Cofactor biosynthesis; adenosylcobalamin biosynthesis; adenosylcobalamin from cob(II)yrinate a,c-diamide: step 2/7.</text>
</comment>
<dbReference type="FunFam" id="1.20.1200.10:FF:000001">
    <property type="entry name" value="Cob(I)yrinic acid a,c-diamide adenosyltransferase"/>
    <property type="match status" value="1"/>
</dbReference>
<dbReference type="GO" id="GO:0005524">
    <property type="term" value="F:ATP binding"/>
    <property type="evidence" value="ECO:0007669"/>
    <property type="project" value="UniProtKB-UniRule"/>
</dbReference>
<protein>
    <recommendedName>
        <fullName evidence="5 15">Corrinoid adenosyltransferase</fullName>
        <ecNumber evidence="4 15">2.5.1.17</ecNumber>
    </recommendedName>
    <alternativeName>
        <fullName evidence="10 15">Cob(II)alamin adenosyltransferase</fullName>
    </alternativeName>
    <alternativeName>
        <fullName evidence="12 15">Cob(II)yrinic acid a,c-diamide adenosyltransferase</fullName>
    </alternativeName>
    <alternativeName>
        <fullName evidence="11 15">Cobinamide/cobalamin adenosyltransferase</fullName>
    </alternativeName>
</protein>
<dbReference type="SUPFAM" id="SSF89028">
    <property type="entry name" value="Cobalamin adenosyltransferase-like"/>
    <property type="match status" value="1"/>
</dbReference>
<dbReference type="PANTHER" id="PTHR12213">
    <property type="entry name" value="CORRINOID ADENOSYLTRANSFERASE"/>
    <property type="match status" value="1"/>
</dbReference>
<dbReference type="GO" id="GO:0008817">
    <property type="term" value="F:corrinoid adenosyltransferase activity"/>
    <property type="evidence" value="ECO:0007669"/>
    <property type="project" value="UniProtKB-UniRule"/>
</dbReference>
<reference evidence="17 18" key="1">
    <citation type="submission" date="2020-04" db="EMBL/GenBank/DDBJ databases">
        <authorList>
            <person name="Zhang R."/>
            <person name="Schippers A."/>
        </authorList>
    </citation>
    <scope>NUCLEOTIDE SEQUENCE [LARGE SCALE GENOMIC DNA]</scope>
    <source>
        <strain evidence="17 18">DSM 109850</strain>
    </source>
</reference>
<dbReference type="AlphaFoldDB" id="A0A7Y0L860"/>
<evidence type="ECO:0000256" key="8">
    <source>
        <dbReference type="ARBA" id="ARBA00022741"/>
    </source>
</evidence>
<dbReference type="NCBIfam" id="TIGR00636">
    <property type="entry name" value="PduO_Nterm"/>
    <property type="match status" value="1"/>
</dbReference>
<sequence>MPIYTRRGDQGKTQVIGSPRRFKDDARVQAYGAVDEAGAIIGVAVSFLGTDEKFKDIHEILSAVQQTLWDVGADLARVDDAQHPYRTTAQNVQHLERIIDDMQEQYRPLERFILRGGAPVAALLHWACTVVRRAERDVVHLQQIEGIHPTAVQYLNRLSDLLFVLARVVNARSGQAEIEYVRSARVFHG</sequence>
<comment type="catalytic activity">
    <reaction evidence="13 15">
        <text>2 cob(II)yrinate a,c diamide + reduced [electron-transfer flavoprotein] + 2 ATP = 2 adenosylcob(III)yrinate a,c-diamide + 2 triphosphate + oxidized [electron-transfer flavoprotein] + 3 H(+)</text>
        <dbReference type="Rhea" id="RHEA:11528"/>
        <dbReference type="Rhea" id="RHEA-COMP:10685"/>
        <dbReference type="Rhea" id="RHEA-COMP:10686"/>
        <dbReference type="ChEBI" id="CHEBI:15378"/>
        <dbReference type="ChEBI" id="CHEBI:18036"/>
        <dbReference type="ChEBI" id="CHEBI:30616"/>
        <dbReference type="ChEBI" id="CHEBI:57692"/>
        <dbReference type="ChEBI" id="CHEBI:58307"/>
        <dbReference type="ChEBI" id="CHEBI:58503"/>
        <dbReference type="ChEBI" id="CHEBI:58537"/>
        <dbReference type="EC" id="2.5.1.17"/>
    </reaction>
</comment>
<comment type="catalytic activity">
    <reaction evidence="14 15">
        <text>2 cob(II)alamin + reduced [electron-transfer flavoprotein] + 2 ATP = 2 adenosylcob(III)alamin + 2 triphosphate + oxidized [electron-transfer flavoprotein] + 3 H(+)</text>
        <dbReference type="Rhea" id="RHEA:28671"/>
        <dbReference type="Rhea" id="RHEA-COMP:10685"/>
        <dbReference type="Rhea" id="RHEA-COMP:10686"/>
        <dbReference type="ChEBI" id="CHEBI:15378"/>
        <dbReference type="ChEBI" id="CHEBI:16304"/>
        <dbReference type="ChEBI" id="CHEBI:18036"/>
        <dbReference type="ChEBI" id="CHEBI:18408"/>
        <dbReference type="ChEBI" id="CHEBI:30616"/>
        <dbReference type="ChEBI" id="CHEBI:57692"/>
        <dbReference type="ChEBI" id="CHEBI:58307"/>
        <dbReference type="EC" id="2.5.1.17"/>
    </reaction>
</comment>
<name>A0A7Y0L860_9FIRM</name>
<dbReference type="Gene3D" id="1.20.1200.10">
    <property type="entry name" value="Cobalamin adenosyltransferase-like"/>
    <property type="match status" value="1"/>
</dbReference>
<keyword evidence="18" id="KW-1185">Reference proteome</keyword>
<evidence type="ECO:0000313" key="18">
    <source>
        <dbReference type="Proteomes" id="UP000533476"/>
    </source>
</evidence>
<organism evidence="17 18">
    <name type="scientific">Sulfobacillus harzensis</name>
    <dbReference type="NCBI Taxonomy" id="2729629"/>
    <lineage>
        <taxon>Bacteria</taxon>
        <taxon>Bacillati</taxon>
        <taxon>Bacillota</taxon>
        <taxon>Clostridia</taxon>
        <taxon>Eubacteriales</taxon>
        <taxon>Clostridiales Family XVII. Incertae Sedis</taxon>
        <taxon>Sulfobacillus</taxon>
    </lineage>
</organism>